<reference evidence="1 2" key="1">
    <citation type="submission" date="2019-04" db="EMBL/GenBank/DDBJ databases">
        <title>Genome sequencing of Clostridium botulinum Groups I-IV and Clostridium butyricum.</title>
        <authorList>
            <person name="Brunt J."/>
            <person name="Van Vliet A.H.M."/>
            <person name="Stringer S.C."/>
            <person name="Carter A.T."/>
            <person name="Peck M.W."/>
        </authorList>
    </citation>
    <scope>NUCLEOTIDE SEQUENCE [LARGE SCALE GENOMIC DNA]</scope>
    <source>
        <strain evidence="1 2">IFR 18/054</strain>
    </source>
</reference>
<name>A0A6B4JTA8_CLOBO</name>
<dbReference type="Gene3D" id="3.60.15.10">
    <property type="entry name" value="Ribonuclease Z/Hydroxyacylglutathione hydrolase-like"/>
    <property type="match status" value="1"/>
</dbReference>
<dbReference type="Proteomes" id="UP000472521">
    <property type="component" value="Unassembled WGS sequence"/>
</dbReference>
<dbReference type="AlphaFoldDB" id="A0A6B4JTA8"/>
<protein>
    <submittedName>
        <fullName evidence="1">Uncharacterized protein</fullName>
    </submittedName>
</protein>
<evidence type="ECO:0000313" key="1">
    <source>
        <dbReference type="EMBL" id="NFF00511.1"/>
    </source>
</evidence>
<proteinExistence type="predicted"/>
<evidence type="ECO:0000313" key="2">
    <source>
        <dbReference type="Proteomes" id="UP000472521"/>
    </source>
</evidence>
<accession>A0A6B4JTA8</accession>
<dbReference type="EMBL" id="SWND01000001">
    <property type="protein sequence ID" value="NFF00511.1"/>
    <property type="molecule type" value="Genomic_DNA"/>
</dbReference>
<sequence>MKVSHHGSIKNNFNWIESTRAKKYLISTNGEKHGHPNEEVIARILQCNNENKTFYFNYPLDICKVMDETILKENYKYSIIVGNGISSLQIEVNDQ</sequence>
<comment type="caution">
    <text evidence="1">The sequence shown here is derived from an EMBL/GenBank/DDBJ whole genome shotgun (WGS) entry which is preliminary data.</text>
</comment>
<gene>
    <name evidence="1" type="ORF">FCV25_01730</name>
</gene>
<organism evidence="1 2">
    <name type="scientific">Clostridium botulinum</name>
    <dbReference type="NCBI Taxonomy" id="1491"/>
    <lineage>
        <taxon>Bacteria</taxon>
        <taxon>Bacillati</taxon>
        <taxon>Bacillota</taxon>
        <taxon>Clostridia</taxon>
        <taxon>Eubacteriales</taxon>
        <taxon>Clostridiaceae</taxon>
        <taxon>Clostridium</taxon>
    </lineage>
</organism>
<dbReference type="InterPro" id="IPR036866">
    <property type="entry name" value="RibonucZ/Hydroxyglut_hydro"/>
</dbReference>